<feature type="disulfide bond" evidence="5">
    <location>
        <begin position="203"/>
        <end position="223"/>
    </location>
</feature>
<keyword evidence="3 5" id="KW-1015">Disulfide bond</keyword>
<feature type="domain" description="Thyroglobulin type-1" evidence="7">
    <location>
        <begin position="153"/>
        <end position="223"/>
    </location>
</feature>
<sequence length="225" mass="25286">MVHQNIISSLLFMLWTVIVKCHDVSICVDLCPACFTQRMQNCPPLPDCELKVRDPGCGCCFTCAAGAGDRCGINKPRCGPGLKCLAVGAESNLIAILENRGACQLDPAHQETTEKASRLRLIHTRHLKRRRRKKHRRFPRHPHRGLLSPLNHDGPCSRHYEEMMTSCITMAHKVWLPACDARGYYAAKQCMSSNGLERGKCWCVDETGIALEDTPYTRDSITCHR</sequence>
<dbReference type="RefSeq" id="XP_026695268.1">
    <property type="nucleotide sequence ID" value="XM_026839467.1"/>
</dbReference>
<evidence type="ECO:0000313" key="9">
    <source>
        <dbReference type="Ensembl" id="ENSCINP00000018431.3"/>
    </source>
</evidence>
<proteinExistence type="predicted"/>
<dbReference type="FunCoup" id="F6QEK5">
    <property type="interactions" value="3"/>
</dbReference>
<dbReference type="Pfam" id="PF00086">
    <property type="entry name" value="Thyroglobulin_1"/>
    <property type="match status" value="1"/>
</dbReference>
<dbReference type="RefSeq" id="XP_002123625.1">
    <property type="nucleotide sequence ID" value="XM_002123589.3"/>
</dbReference>
<accession>F6QEK5</accession>
<dbReference type="InterPro" id="IPR017891">
    <property type="entry name" value="Insulin_GF-bd_Cys-rich_CS"/>
</dbReference>
<feature type="chain" id="PRO_5014089941" evidence="6">
    <location>
        <begin position="22"/>
        <end position="225"/>
    </location>
</feature>
<dbReference type="PROSITE" id="PS51323">
    <property type="entry name" value="IGFBP_N_2"/>
    <property type="match status" value="1"/>
</dbReference>
<dbReference type="InterPro" id="IPR000716">
    <property type="entry name" value="Thyroglobulin_1"/>
</dbReference>
<dbReference type="SUPFAM" id="SSF57184">
    <property type="entry name" value="Growth factor receptor domain"/>
    <property type="match status" value="1"/>
</dbReference>
<feature type="domain" description="IGFBP N-terminal" evidence="8">
    <location>
        <begin position="27"/>
        <end position="100"/>
    </location>
</feature>
<dbReference type="InterPro" id="IPR009030">
    <property type="entry name" value="Growth_fac_rcpt_cys_sf"/>
</dbReference>
<reference evidence="9" key="3">
    <citation type="submission" date="2025-09" db="UniProtKB">
        <authorList>
            <consortium name="Ensembl"/>
        </authorList>
    </citation>
    <scope>IDENTIFICATION</scope>
</reference>
<dbReference type="GeneID" id="100186815"/>
<name>F6QEK5_CIOIN</name>
<keyword evidence="10" id="KW-1185">Reference proteome</keyword>
<accession>A0A1W2W3U5</accession>
<dbReference type="SMART" id="SM00121">
    <property type="entry name" value="IB"/>
    <property type="match status" value="1"/>
</dbReference>
<evidence type="ECO:0000259" key="8">
    <source>
        <dbReference type="PROSITE" id="PS51323"/>
    </source>
</evidence>
<dbReference type="AlphaFoldDB" id="F6QEK5"/>
<evidence type="ECO:0000256" key="1">
    <source>
        <dbReference type="ARBA" id="ARBA00004613"/>
    </source>
</evidence>
<dbReference type="PRINTS" id="PR01976">
    <property type="entry name" value="IGFBPFAMILY"/>
</dbReference>
<dbReference type="OMA" id="DYGPCRR"/>
<dbReference type="GO" id="GO:0005576">
    <property type="term" value="C:extracellular region"/>
    <property type="evidence" value="ECO:0007669"/>
    <property type="project" value="UniProtKB-SubCell"/>
</dbReference>
<dbReference type="GeneTree" id="ENSGT00940000155890"/>
<dbReference type="PANTHER" id="PTHR11551:SF13">
    <property type="entry name" value="INSULIN-LIKE GROWTH FACTOR-BINDING PROTEIN 2"/>
    <property type="match status" value="1"/>
</dbReference>
<evidence type="ECO:0000256" key="6">
    <source>
        <dbReference type="SAM" id="SignalP"/>
    </source>
</evidence>
<dbReference type="InterPro" id="IPR000867">
    <property type="entry name" value="IGFBP-like"/>
</dbReference>
<evidence type="ECO:0000259" key="7">
    <source>
        <dbReference type="PROSITE" id="PS51162"/>
    </source>
</evidence>
<feature type="signal peptide" evidence="6">
    <location>
        <begin position="1"/>
        <end position="21"/>
    </location>
</feature>
<reference evidence="10" key="1">
    <citation type="journal article" date="2002" name="Science">
        <title>The draft genome of Ciona intestinalis: insights into chordate and vertebrate origins.</title>
        <authorList>
            <person name="Dehal P."/>
            <person name="Satou Y."/>
            <person name="Campbell R.K."/>
            <person name="Chapman J."/>
            <person name="Degnan B."/>
            <person name="De Tomaso A."/>
            <person name="Davidson B."/>
            <person name="Di Gregorio A."/>
            <person name="Gelpke M."/>
            <person name="Goodstein D.M."/>
            <person name="Harafuji N."/>
            <person name="Hastings K.E."/>
            <person name="Ho I."/>
            <person name="Hotta K."/>
            <person name="Huang W."/>
            <person name="Kawashima T."/>
            <person name="Lemaire P."/>
            <person name="Martinez D."/>
            <person name="Meinertzhagen I.A."/>
            <person name="Necula S."/>
            <person name="Nonaka M."/>
            <person name="Putnam N."/>
            <person name="Rash S."/>
            <person name="Saiga H."/>
            <person name="Satake M."/>
            <person name="Terry A."/>
            <person name="Yamada L."/>
            <person name="Wang H.G."/>
            <person name="Awazu S."/>
            <person name="Azumi K."/>
            <person name="Boore J."/>
            <person name="Branno M."/>
            <person name="Chin-Bow S."/>
            <person name="DeSantis R."/>
            <person name="Doyle S."/>
            <person name="Francino P."/>
            <person name="Keys D.N."/>
            <person name="Haga S."/>
            <person name="Hayashi H."/>
            <person name="Hino K."/>
            <person name="Imai K.S."/>
            <person name="Inaba K."/>
            <person name="Kano S."/>
            <person name="Kobayashi K."/>
            <person name="Kobayashi M."/>
            <person name="Lee B.I."/>
            <person name="Makabe K.W."/>
            <person name="Manohar C."/>
            <person name="Matassi G."/>
            <person name="Medina M."/>
            <person name="Mochizuki Y."/>
            <person name="Mount S."/>
            <person name="Morishita T."/>
            <person name="Miura S."/>
            <person name="Nakayama A."/>
            <person name="Nishizaka S."/>
            <person name="Nomoto H."/>
            <person name="Ohta F."/>
            <person name="Oishi K."/>
            <person name="Rigoutsos I."/>
            <person name="Sano M."/>
            <person name="Sasaki A."/>
            <person name="Sasakura Y."/>
            <person name="Shoguchi E."/>
            <person name="Shin-i T."/>
            <person name="Spagnuolo A."/>
            <person name="Stainier D."/>
            <person name="Suzuki M.M."/>
            <person name="Tassy O."/>
            <person name="Takatori N."/>
            <person name="Tokuoka M."/>
            <person name="Yagi K."/>
            <person name="Yoshizaki F."/>
            <person name="Wada S."/>
            <person name="Zhang C."/>
            <person name="Hyatt P.D."/>
            <person name="Larimer F."/>
            <person name="Detter C."/>
            <person name="Doggett N."/>
            <person name="Glavina T."/>
            <person name="Hawkins T."/>
            <person name="Richardson P."/>
            <person name="Lucas S."/>
            <person name="Kohara Y."/>
            <person name="Levine M."/>
            <person name="Satoh N."/>
            <person name="Rokhsar D.S."/>
        </authorList>
    </citation>
    <scope>NUCLEOTIDE SEQUENCE [LARGE SCALE GENOMIC DNA]</scope>
</reference>
<evidence type="ECO:0000256" key="5">
    <source>
        <dbReference type="PROSITE-ProRule" id="PRU00500"/>
    </source>
</evidence>
<gene>
    <name evidence="9" type="primary">LOC100186815</name>
</gene>
<dbReference type="MEROPS" id="I31.952"/>
<dbReference type="InterPro" id="IPR022321">
    <property type="entry name" value="IGFBP_1-6_chordata"/>
</dbReference>
<keyword evidence="2" id="KW-0964">Secreted</keyword>
<dbReference type="SMART" id="SM00211">
    <property type="entry name" value="TY"/>
    <property type="match status" value="1"/>
</dbReference>
<dbReference type="PROSITE" id="PS00484">
    <property type="entry name" value="THYROGLOBULIN_1_1"/>
    <property type="match status" value="1"/>
</dbReference>
<reference evidence="9" key="2">
    <citation type="submission" date="2025-08" db="UniProtKB">
        <authorList>
            <consortium name="Ensembl"/>
        </authorList>
    </citation>
    <scope>IDENTIFICATION</scope>
</reference>
<dbReference type="InterPro" id="IPR036857">
    <property type="entry name" value="Thyroglobulin_1_sf"/>
</dbReference>
<dbReference type="RefSeq" id="XP_026695267.1">
    <property type="nucleotide sequence ID" value="XM_026839466.1"/>
</dbReference>
<dbReference type="Ensembl" id="ENSCINT00000018431.3">
    <property type="protein sequence ID" value="ENSCINP00000018431.3"/>
    <property type="gene ID" value="ENSCING00000009080.3"/>
</dbReference>
<dbReference type="PROSITE" id="PS51162">
    <property type="entry name" value="THYROGLOBULIN_1_2"/>
    <property type="match status" value="1"/>
</dbReference>
<evidence type="ECO:0000256" key="3">
    <source>
        <dbReference type="ARBA" id="ARBA00023157"/>
    </source>
</evidence>
<comment type="caution">
    <text evidence="5">Lacks conserved residue(s) required for the propagation of feature annotation.</text>
</comment>
<dbReference type="Gene3D" id="4.10.40.20">
    <property type="match status" value="1"/>
</dbReference>
<organism evidence="9 10">
    <name type="scientific">Ciona intestinalis</name>
    <name type="common">Transparent sea squirt</name>
    <name type="synonym">Ascidia intestinalis</name>
    <dbReference type="NCBI Taxonomy" id="7719"/>
    <lineage>
        <taxon>Eukaryota</taxon>
        <taxon>Metazoa</taxon>
        <taxon>Chordata</taxon>
        <taxon>Tunicata</taxon>
        <taxon>Ascidiacea</taxon>
        <taxon>Phlebobranchia</taxon>
        <taxon>Cionidae</taxon>
        <taxon>Ciona</taxon>
    </lineage>
</organism>
<dbReference type="OrthoDB" id="8875634at2759"/>
<dbReference type="InParanoid" id="F6QEK5"/>
<dbReference type="PROSITE" id="PS00222">
    <property type="entry name" value="IGFBP_N_1"/>
    <property type="match status" value="1"/>
</dbReference>
<dbReference type="KEGG" id="cin:100186815"/>
<dbReference type="STRING" id="7719.ENSCINP00000018431"/>
<dbReference type="Proteomes" id="UP000008144">
    <property type="component" value="Unassembled WGS sequence"/>
</dbReference>
<dbReference type="Gene3D" id="4.10.800.10">
    <property type="entry name" value="Thyroglobulin type-1"/>
    <property type="match status" value="1"/>
</dbReference>
<dbReference type="Pfam" id="PF00219">
    <property type="entry name" value="IGFBP"/>
    <property type="match status" value="1"/>
</dbReference>
<dbReference type="CDD" id="cd00191">
    <property type="entry name" value="TY"/>
    <property type="match status" value="1"/>
</dbReference>
<evidence type="ECO:0000313" key="10">
    <source>
        <dbReference type="Proteomes" id="UP000008144"/>
    </source>
</evidence>
<dbReference type="HOGENOM" id="CLU_070833_1_1_1"/>
<protein>
    <submittedName>
        <fullName evidence="9">Insulin-like growth factor-binding protein 5</fullName>
    </submittedName>
</protein>
<keyword evidence="6" id="KW-0732">Signal</keyword>
<keyword evidence="4" id="KW-0340">Growth factor binding</keyword>
<dbReference type="SUPFAM" id="SSF57610">
    <property type="entry name" value="Thyroglobulin type-1 domain"/>
    <property type="match status" value="1"/>
</dbReference>
<evidence type="ECO:0000256" key="2">
    <source>
        <dbReference type="ARBA" id="ARBA00022525"/>
    </source>
</evidence>
<comment type="subcellular location">
    <subcellularLocation>
        <location evidence="1">Secreted</location>
    </subcellularLocation>
</comment>
<evidence type="ECO:0000256" key="4">
    <source>
        <dbReference type="ARBA" id="ARBA00023183"/>
    </source>
</evidence>
<dbReference type="GO" id="GO:0005520">
    <property type="term" value="F:insulin-like growth factor binding"/>
    <property type="evidence" value="ECO:0007669"/>
    <property type="project" value="InterPro"/>
</dbReference>
<dbReference type="PANTHER" id="PTHR11551">
    <property type="entry name" value="INSULIN-LIKE GROWTH FACTOR BINDING PROTEIN"/>
    <property type="match status" value="1"/>
</dbReference>